<sequence>ENSIYNLWRTFNTHPNVAGICGEIVAMTSWSKLLNPIVGAQYFEYKMSNILDKPLESVFGYITVLPGAFSAYRYIALQNNIVDGKPEGPLVSYFMGEKDDNDESKKDDNGEIKNEEIINNKKSTNTNNIFTANMYLAEDRILTFELVTKRDSKWLLHYIKSSQAETDIPKSIDKLISQRRRWLNGSLFASLYAVSHFYYIWRRDSFSSPTDPTGIKSISEEINEKIFVIFIWVYVALICAQFIFAMGNKPKSSKYAYIISLMFFGLIMVYTLLAGLWLTIKGILDNDPNINSVLYDEHFRNIVLALLSTYGLYLIGSLLMFDALHMFTCIIQYTLLVPFYVNILNVYAFCNIHDVSWGNREADDDNELKQVTTHGNDSLQFTPIDTADGYEKAKNALGHRKENKVRNMNILTEEEYRKRFRIYFVLLWILTNAVLATIVLGINQYLPKTTTTINAYVPKTTTTINAYVIFILWSIAGLALFRFLGSLVYFLLELPKTLRSLISRRRAPRTSANNV</sequence>
<protein>
    <submittedName>
        <fullName evidence="1">17848_t:CDS:1</fullName>
    </submittedName>
</protein>
<dbReference type="EMBL" id="CAJVQC010004240">
    <property type="protein sequence ID" value="CAG8537917.1"/>
    <property type="molecule type" value="Genomic_DNA"/>
</dbReference>
<name>A0ACA9LLI0_9GLOM</name>
<keyword evidence="2" id="KW-1185">Reference proteome</keyword>
<feature type="non-terminal residue" evidence="1">
    <location>
        <position position="1"/>
    </location>
</feature>
<evidence type="ECO:0000313" key="1">
    <source>
        <dbReference type="EMBL" id="CAG8537917.1"/>
    </source>
</evidence>
<evidence type="ECO:0000313" key="2">
    <source>
        <dbReference type="Proteomes" id="UP000789920"/>
    </source>
</evidence>
<comment type="caution">
    <text evidence="1">The sequence shown here is derived from an EMBL/GenBank/DDBJ whole genome shotgun (WGS) entry which is preliminary data.</text>
</comment>
<reference evidence="1" key="1">
    <citation type="submission" date="2021-06" db="EMBL/GenBank/DDBJ databases">
        <authorList>
            <person name="Kallberg Y."/>
            <person name="Tangrot J."/>
            <person name="Rosling A."/>
        </authorList>
    </citation>
    <scope>NUCLEOTIDE SEQUENCE</scope>
    <source>
        <strain evidence="1">MA461A</strain>
    </source>
</reference>
<proteinExistence type="predicted"/>
<accession>A0ACA9LLI0</accession>
<organism evidence="1 2">
    <name type="scientific">Racocetra persica</name>
    <dbReference type="NCBI Taxonomy" id="160502"/>
    <lineage>
        <taxon>Eukaryota</taxon>
        <taxon>Fungi</taxon>
        <taxon>Fungi incertae sedis</taxon>
        <taxon>Mucoromycota</taxon>
        <taxon>Glomeromycotina</taxon>
        <taxon>Glomeromycetes</taxon>
        <taxon>Diversisporales</taxon>
        <taxon>Gigasporaceae</taxon>
        <taxon>Racocetra</taxon>
    </lineage>
</organism>
<dbReference type="Proteomes" id="UP000789920">
    <property type="component" value="Unassembled WGS sequence"/>
</dbReference>
<gene>
    <name evidence="1" type="ORF">RPERSI_LOCUS3424</name>
</gene>